<proteinExistence type="predicted"/>
<dbReference type="Proteomes" id="UP000177690">
    <property type="component" value="Unassembled WGS sequence"/>
</dbReference>
<name>A0A1G1ZTN8_9BACT</name>
<gene>
    <name evidence="1" type="ORF">A3I24_00150</name>
</gene>
<organism evidence="1 2">
    <name type="scientific">Candidatus Harrisonbacteria bacterium RIFCSPLOWO2_02_FULL_41_13b</name>
    <dbReference type="NCBI Taxonomy" id="1798409"/>
    <lineage>
        <taxon>Bacteria</taxon>
        <taxon>Candidatus Harrisoniibacteriota</taxon>
    </lineage>
</organism>
<sequence length="84" mass="9772">MDKEPKTEKSLEEKLREDGFRIEKAQVENEPRQCEGCMKEDNFKFHDRGWLLEGSFYCENHKAGALEVLRKINEDGKSNPLTGI</sequence>
<evidence type="ECO:0000313" key="2">
    <source>
        <dbReference type="Proteomes" id="UP000177690"/>
    </source>
</evidence>
<comment type="caution">
    <text evidence="1">The sequence shown here is derived from an EMBL/GenBank/DDBJ whole genome shotgun (WGS) entry which is preliminary data.</text>
</comment>
<reference evidence="1 2" key="1">
    <citation type="journal article" date="2016" name="Nat. Commun.">
        <title>Thousands of microbial genomes shed light on interconnected biogeochemical processes in an aquifer system.</title>
        <authorList>
            <person name="Anantharaman K."/>
            <person name="Brown C.T."/>
            <person name="Hug L.A."/>
            <person name="Sharon I."/>
            <person name="Castelle C.J."/>
            <person name="Probst A.J."/>
            <person name="Thomas B.C."/>
            <person name="Singh A."/>
            <person name="Wilkins M.J."/>
            <person name="Karaoz U."/>
            <person name="Brodie E.L."/>
            <person name="Williams K.H."/>
            <person name="Hubbard S.S."/>
            <person name="Banfield J.F."/>
        </authorList>
    </citation>
    <scope>NUCLEOTIDE SEQUENCE [LARGE SCALE GENOMIC DNA]</scope>
</reference>
<evidence type="ECO:0000313" key="1">
    <source>
        <dbReference type="EMBL" id="OGY67496.1"/>
    </source>
</evidence>
<protein>
    <submittedName>
        <fullName evidence="1">Uncharacterized protein</fullName>
    </submittedName>
</protein>
<dbReference type="EMBL" id="MHJL01000021">
    <property type="protein sequence ID" value="OGY67496.1"/>
    <property type="molecule type" value="Genomic_DNA"/>
</dbReference>
<accession>A0A1G1ZTN8</accession>
<dbReference type="AlphaFoldDB" id="A0A1G1ZTN8"/>